<dbReference type="Proteomes" id="UP000594364">
    <property type="component" value="Chromosome 3"/>
</dbReference>
<feature type="region of interest" description="Disordered" evidence="7">
    <location>
        <begin position="1"/>
        <end position="101"/>
    </location>
</feature>
<feature type="compositionally biased region" description="Low complexity" evidence="7">
    <location>
        <begin position="30"/>
        <end position="46"/>
    </location>
</feature>
<dbReference type="InterPro" id="IPR037202">
    <property type="entry name" value="ESCRT_assembly_dom"/>
</dbReference>
<name>A0A7S9PUU7_EPIFF</name>
<dbReference type="InterPro" id="IPR029012">
    <property type="entry name" value="Helix_hairpin_bin_sf"/>
</dbReference>
<evidence type="ECO:0000256" key="4">
    <source>
        <dbReference type="ARBA" id="ARBA00022753"/>
    </source>
</evidence>
<evidence type="ECO:0000313" key="9">
    <source>
        <dbReference type="EMBL" id="QPG99229.1"/>
    </source>
</evidence>
<feature type="compositionally biased region" description="Acidic residues" evidence="7">
    <location>
        <begin position="86"/>
        <end position="99"/>
    </location>
</feature>
<dbReference type="GO" id="GO:0000813">
    <property type="term" value="C:ESCRT I complex"/>
    <property type="evidence" value="ECO:0007669"/>
    <property type="project" value="TreeGrafter"/>
</dbReference>
<keyword evidence="3 6" id="KW-0813">Transport</keyword>
<evidence type="ECO:0000256" key="7">
    <source>
        <dbReference type="SAM" id="MobiDB-lite"/>
    </source>
</evidence>
<comment type="subcellular location">
    <subcellularLocation>
        <location evidence="1">Endosome</location>
    </subcellularLocation>
</comment>
<dbReference type="PANTHER" id="PTHR13678">
    <property type="entry name" value="VACUOLAR PROTEIN SORTING-ASSOCIATED PROTEIN 37"/>
    <property type="match status" value="1"/>
</dbReference>
<evidence type="ECO:0000256" key="5">
    <source>
        <dbReference type="ARBA" id="ARBA00022927"/>
    </source>
</evidence>
<dbReference type="InterPro" id="IPR009851">
    <property type="entry name" value="Mod_r"/>
</dbReference>
<accession>A0A7S9PUU7</accession>
<evidence type="ECO:0000256" key="6">
    <source>
        <dbReference type="PROSITE-ProRule" id="PRU00646"/>
    </source>
</evidence>
<keyword evidence="4" id="KW-0967">Endosome</keyword>
<dbReference type="Gene3D" id="1.10.287.660">
    <property type="entry name" value="Helix hairpin bin"/>
    <property type="match status" value="1"/>
</dbReference>
<feature type="domain" description="VPS37 C-terminal" evidence="8">
    <location>
        <begin position="181"/>
        <end position="277"/>
    </location>
</feature>
<evidence type="ECO:0000259" key="8">
    <source>
        <dbReference type="PROSITE" id="PS51314"/>
    </source>
</evidence>
<dbReference type="OrthoDB" id="10260857at2759"/>
<keyword evidence="5 6" id="KW-0653">Protein transport</keyword>
<dbReference type="AlphaFoldDB" id="A0A7S9PUU7"/>
<dbReference type="EMBL" id="CP031387">
    <property type="protein sequence ID" value="QPG99229.1"/>
    <property type="molecule type" value="Genomic_DNA"/>
</dbReference>
<protein>
    <recommendedName>
        <fullName evidence="8">VPS37 C-terminal domain-containing protein</fullName>
    </recommendedName>
</protein>
<dbReference type="GO" id="GO:0006623">
    <property type="term" value="P:protein targeting to vacuole"/>
    <property type="evidence" value="ECO:0007669"/>
    <property type="project" value="TreeGrafter"/>
</dbReference>
<keyword evidence="10" id="KW-1185">Reference proteome</keyword>
<dbReference type="GO" id="GO:0006612">
    <property type="term" value="P:protein targeting to membrane"/>
    <property type="evidence" value="ECO:0007669"/>
    <property type="project" value="TreeGrafter"/>
</dbReference>
<dbReference type="GO" id="GO:0043162">
    <property type="term" value="P:ubiquitin-dependent protein catabolic process via the multivesicular body sorting pathway"/>
    <property type="evidence" value="ECO:0007669"/>
    <property type="project" value="UniProtKB-ARBA"/>
</dbReference>
<sequence length="277" mass="29496">MSSFPAGQPSGPPSSTPPAPPPKGGSRDVSSSSISISISTPPATASSPPPPPLIPRRLPSEGNGQDNSAAAAASTTPPPPTFPMSDDPDADPDPGEDWLPDSLRDKATIDLAALAADAALVNALAHAPTSSHSSTRSFHASLMSALDHNSLLATDLAGAASRLSRQRSATQAQLLSAHALERQWRQKQSDMDHALAPFSPASLYQRLARAVQEQAQVCQAMEESFLEGRGDGGGGGGVFEEREVAEWVRRYREARTLYYLRSERRERWDEGRVGGWR</sequence>
<dbReference type="PANTHER" id="PTHR13678:SF2">
    <property type="entry name" value="VACUOLAR PROTEIN SORTING-ASSOCIATED PROTEIN 37A"/>
    <property type="match status" value="1"/>
</dbReference>
<dbReference type="Pfam" id="PF07200">
    <property type="entry name" value="Mod_r"/>
    <property type="match status" value="1"/>
</dbReference>
<proteinExistence type="inferred from homology"/>
<evidence type="ECO:0000256" key="1">
    <source>
        <dbReference type="ARBA" id="ARBA00004177"/>
    </source>
</evidence>
<evidence type="ECO:0000313" key="10">
    <source>
        <dbReference type="Proteomes" id="UP000594364"/>
    </source>
</evidence>
<reference evidence="9 10" key="1">
    <citation type="journal article" date="2018" name="PLoS Genet.">
        <title>Repeat elements organise 3D genome structure and mediate transcription in the filamentous fungus Epichloe festucae.</title>
        <authorList>
            <person name="Winter D.J."/>
            <person name="Ganley A.R.D."/>
            <person name="Young C.A."/>
            <person name="Liachko I."/>
            <person name="Schardl C.L."/>
            <person name="Dupont P.Y."/>
            <person name="Berry D."/>
            <person name="Ram A."/>
            <person name="Scott B."/>
            <person name="Cox M.P."/>
        </authorList>
    </citation>
    <scope>NUCLEOTIDE SEQUENCE [LARGE SCALE GENOMIC DNA]</scope>
    <source>
        <strain evidence="9 10">Fl1</strain>
    </source>
</reference>
<feature type="compositionally biased region" description="Pro residues" evidence="7">
    <location>
        <begin position="10"/>
        <end position="23"/>
    </location>
</feature>
<evidence type="ECO:0000256" key="2">
    <source>
        <dbReference type="ARBA" id="ARBA00007617"/>
    </source>
</evidence>
<dbReference type="PROSITE" id="PS51314">
    <property type="entry name" value="VPS37_C"/>
    <property type="match status" value="1"/>
</dbReference>
<organism evidence="9 10">
    <name type="scientific">Epichloe festucae (strain Fl1)</name>
    <dbReference type="NCBI Taxonomy" id="877507"/>
    <lineage>
        <taxon>Eukaryota</taxon>
        <taxon>Fungi</taxon>
        <taxon>Dikarya</taxon>
        <taxon>Ascomycota</taxon>
        <taxon>Pezizomycotina</taxon>
        <taxon>Sordariomycetes</taxon>
        <taxon>Hypocreomycetidae</taxon>
        <taxon>Hypocreales</taxon>
        <taxon>Clavicipitaceae</taxon>
        <taxon>Epichloe</taxon>
    </lineage>
</organism>
<comment type="similarity">
    <text evidence="2">Belongs to the VPS37 family.</text>
</comment>
<evidence type="ECO:0000256" key="3">
    <source>
        <dbReference type="ARBA" id="ARBA00022448"/>
    </source>
</evidence>
<dbReference type="SUPFAM" id="SSF140111">
    <property type="entry name" value="Endosomal sorting complex assembly domain"/>
    <property type="match status" value="1"/>
</dbReference>
<gene>
    <name evidence="9" type="ORF">C2857_001255</name>
</gene>